<feature type="compositionally biased region" description="Basic residues" evidence="6">
    <location>
        <begin position="290"/>
        <end position="307"/>
    </location>
</feature>
<organism evidence="7 8">
    <name type="scientific">Heterobasidion irregulare (strain TC 32-1)</name>
    <dbReference type="NCBI Taxonomy" id="747525"/>
    <lineage>
        <taxon>Eukaryota</taxon>
        <taxon>Fungi</taxon>
        <taxon>Dikarya</taxon>
        <taxon>Basidiomycota</taxon>
        <taxon>Agaricomycotina</taxon>
        <taxon>Agaricomycetes</taxon>
        <taxon>Russulales</taxon>
        <taxon>Bondarzewiaceae</taxon>
        <taxon>Heterobasidion</taxon>
        <taxon>Heterobasidion annosum species complex</taxon>
    </lineage>
</organism>
<dbReference type="InterPro" id="IPR036388">
    <property type="entry name" value="WH-like_DNA-bd_sf"/>
</dbReference>
<evidence type="ECO:0000313" key="8">
    <source>
        <dbReference type="Proteomes" id="UP000030671"/>
    </source>
</evidence>
<feature type="compositionally biased region" description="Basic residues" evidence="6">
    <location>
        <begin position="417"/>
        <end position="446"/>
    </location>
</feature>
<accession>W4JUU7</accession>
<evidence type="ECO:0000256" key="6">
    <source>
        <dbReference type="SAM" id="MobiDB-lite"/>
    </source>
</evidence>
<dbReference type="EMBL" id="KI925463">
    <property type="protein sequence ID" value="ETW77264.1"/>
    <property type="molecule type" value="Genomic_DNA"/>
</dbReference>
<dbReference type="SUPFAM" id="SSF46785">
    <property type="entry name" value="Winged helix' DNA-binding domain"/>
    <property type="match status" value="1"/>
</dbReference>
<dbReference type="InterPro" id="IPR036390">
    <property type="entry name" value="WH_DNA-bd_sf"/>
</dbReference>
<dbReference type="KEGG" id="hir:HETIRDRAFT_429562"/>
<comment type="subcellular location">
    <subcellularLocation>
        <location evidence="1">Nucleus</location>
    </subcellularLocation>
</comment>
<feature type="compositionally biased region" description="Basic and acidic residues" evidence="6">
    <location>
        <begin position="308"/>
        <end position="320"/>
    </location>
</feature>
<keyword evidence="5" id="KW-0539">Nucleus</keyword>
<keyword evidence="8" id="KW-1185">Reference proteome</keyword>
<evidence type="ECO:0000256" key="2">
    <source>
        <dbReference type="ARBA" id="ARBA00011038"/>
    </source>
</evidence>
<name>W4JUU7_HETIT</name>
<evidence type="ECO:0000256" key="1">
    <source>
        <dbReference type="ARBA" id="ARBA00004123"/>
    </source>
</evidence>
<dbReference type="GO" id="GO:0005654">
    <property type="term" value="C:nucleoplasm"/>
    <property type="evidence" value="ECO:0007669"/>
    <property type="project" value="UniProtKB-ARBA"/>
</dbReference>
<dbReference type="AlphaFoldDB" id="W4JUU7"/>
<reference evidence="7 8" key="1">
    <citation type="journal article" date="2012" name="New Phytol.">
        <title>Insight into trade-off between wood decay and parasitism from the genome of a fungal forest pathogen.</title>
        <authorList>
            <person name="Olson A."/>
            <person name="Aerts A."/>
            <person name="Asiegbu F."/>
            <person name="Belbahri L."/>
            <person name="Bouzid O."/>
            <person name="Broberg A."/>
            <person name="Canback B."/>
            <person name="Coutinho P.M."/>
            <person name="Cullen D."/>
            <person name="Dalman K."/>
            <person name="Deflorio G."/>
            <person name="van Diepen L.T."/>
            <person name="Dunand C."/>
            <person name="Duplessis S."/>
            <person name="Durling M."/>
            <person name="Gonthier P."/>
            <person name="Grimwood J."/>
            <person name="Fossdal C.G."/>
            <person name="Hansson D."/>
            <person name="Henrissat B."/>
            <person name="Hietala A."/>
            <person name="Himmelstrand K."/>
            <person name="Hoffmeister D."/>
            <person name="Hogberg N."/>
            <person name="James T.Y."/>
            <person name="Karlsson M."/>
            <person name="Kohler A."/>
            <person name="Kues U."/>
            <person name="Lee Y.H."/>
            <person name="Lin Y.C."/>
            <person name="Lind M."/>
            <person name="Lindquist E."/>
            <person name="Lombard V."/>
            <person name="Lucas S."/>
            <person name="Lunden K."/>
            <person name="Morin E."/>
            <person name="Murat C."/>
            <person name="Park J."/>
            <person name="Raffaello T."/>
            <person name="Rouze P."/>
            <person name="Salamov A."/>
            <person name="Schmutz J."/>
            <person name="Solheim H."/>
            <person name="Stahlberg J."/>
            <person name="Velez H."/>
            <person name="de Vries R.P."/>
            <person name="Wiebenga A."/>
            <person name="Woodward S."/>
            <person name="Yakovlev I."/>
            <person name="Garbelotto M."/>
            <person name="Martin F."/>
            <person name="Grigoriev I.V."/>
            <person name="Stenlid J."/>
        </authorList>
    </citation>
    <scope>NUCLEOTIDE SEQUENCE [LARGE SCALE GENOMIC DNA]</scope>
    <source>
        <strain evidence="7 8">TC 32-1</strain>
    </source>
</reference>
<keyword evidence="3" id="KW-0240">DNA-directed RNA polymerase</keyword>
<dbReference type="GO" id="GO:0005737">
    <property type="term" value="C:cytoplasm"/>
    <property type="evidence" value="ECO:0007669"/>
    <property type="project" value="UniProtKB-ARBA"/>
</dbReference>
<evidence type="ECO:0000313" key="7">
    <source>
        <dbReference type="EMBL" id="ETW77264.1"/>
    </source>
</evidence>
<dbReference type="eggNOG" id="KOG3233">
    <property type="taxonomic scope" value="Eukaryota"/>
</dbReference>
<dbReference type="STRING" id="747525.W4JUU7"/>
<dbReference type="HOGENOM" id="CLU_033661_3_0_1"/>
<evidence type="ECO:0008006" key="9">
    <source>
        <dbReference type="Google" id="ProtNLM"/>
    </source>
</evidence>
<dbReference type="InParanoid" id="W4JUU7"/>
<proteinExistence type="inferred from homology"/>
<evidence type="ECO:0000256" key="3">
    <source>
        <dbReference type="ARBA" id="ARBA00022478"/>
    </source>
</evidence>
<evidence type="ECO:0000256" key="4">
    <source>
        <dbReference type="ARBA" id="ARBA00023163"/>
    </source>
</evidence>
<dbReference type="GeneID" id="20674362"/>
<dbReference type="Proteomes" id="UP000030671">
    <property type="component" value="Unassembled WGS sequence"/>
</dbReference>
<dbReference type="PANTHER" id="PTHR12780">
    <property type="entry name" value="RNA POLYMERASE III DNA DIRECTED , 39KD SUBUNIT-RELATED"/>
    <property type="match status" value="1"/>
</dbReference>
<feature type="region of interest" description="Disordered" evidence="6">
    <location>
        <begin position="263"/>
        <end position="461"/>
    </location>
</feature>
<evidence type="ECO:0000256" key="5">
    <source>
        <dbReference type="ARBA" id="ARBA00023242"/>
    </source>
</evidence>
<protein>
    <recommendedName>
        <fullName evidence="9">RNA polymerase III subunit C6</fullName>
    </recommendedName>
</protein>
<dbReference type="Pfam" id="PF05158">
    <property type="entry name" value="RNA_pol_Rpc34"/>
    <property type="match status" value="2"/>
</dbReference>
<dbReference type="OrthoDB" id="613763at2759"/>
<dbReference type="GO" id="GO:0005666">
    <property type="term" value="C:RNA polymerase III complex"/>
    <property type="evidence" value="ECO:0007669"/>
    <property type="project" value="InterPro"/>
</dbReference>
<gene>
    <name evidence="7" type="ORF">HETIRDRAFT_429562</name>
</gene>
<feature type="compositionally biased region" description="Basic residues" evidence="6">
    <location>
        <begin position="384"/>
        <end position="395"/>
    </location>
</feature>
<dbReference type="RefSeq" id="XP_009550795.1">
    <property type="nucleotide sequence ID" value="XM_009552500.1"/>
</dbReference>
<dbReference type="GO" id="GO:0006383">
    <property type="term" value="P:transcription by RNA polymerase III"/>
    <property type="evidence" value="ECO:0007669"/>
    <property type="project" value="InterPro"/>
</dbReference>
<dbReference type="Gene3D" id="1.10.10.10">
    <property type="entry name" value="Winged helix-like DNA-binding domain superfamily/Winged helix DNA-binding domain"/>
    <property type="match status" value="1"/>
</dbReference>
<sequence length="521" mass="58060">MPPSAGRKPNELEAKLHHAALQASRPLTQKEIDILAPDAKPRTGAINFLLGAGMIKVMKDNSGGLLYRAVTKEEVDMKKGMSGEESMVLSHIQSAENQGIWTKHLKVKTELHQTVLDRCLKQLVQKGIIKAVKGMVKYPTRKIYMMAHLEPSVELTGGPWYTDNELDTEFIKLLCTACLRFIQDRSLPKHKLSDDIPASSRPLYPISSAPPYPNCQQVLSFLSKSKITETQLSEEHVDMLLNVLVLDGEVEKLPSYGASLWIADDDDDAPSAASSSEPDSDDDSDDDAKQKKRKRKNGLSSRKRKKHRAEDEMSTDEHTTSPRKKAKGKRAEKEVKGKKRKRSMSDSEGEVSESERELKKKRKKRKKADDSESSDEGSEEDRSKRKSRSKSKKRIASPDESATESDSDSDSDDSTSRRKRSRSKLKSSKSKSSKSKPSSSRKKSRARSSSPVRGPQLDNAFAGSAYVYRAVRQERVALGWAEAPCARCPIFDFCRDGGPVGPRQCEYYGSWLARGAVAVED</sequence>
<feature type="compositionally biased region" description="Acidic residues" evidence="6">
    <location>
        <begin position="401"/>
        <end position="413"/>
    </location>
</feature>
<comment type="similarity">
    <text evidence="2">Belongs to the eukaryotic RPC34/RPC39 RNA polymerase subunit family.</text>
</comment>
<keyword evidence="4" id="KW-0804">Transcription</keyword>
<dbReference type="FunFam" id="1.10.10.10:FF:000116">
    <property type="entry name" value="DNA-directed RNA polymerase III subunit RPC6"/>
    <property type="match status" value="1"/>
</dbReference>
<dbReference type="InterPro" id="IPR007832">
    <property type="entry name" value="RNA_pol_Rpc34"/>
</dbReference>
<dbReference type="InterPro" id="IPR016049">
    <property type="entry name" value="RNA_pol_Rpc34-like"/>
</dbReference>